<feature type="non-terminal residue" evidence="1">
    <location>
        <position position="1"/>
    </location>
</feature>
<dbReference type="SUPFAM" id="SSF56219">
    <property type="entry name" value="DNase I-like"/>
    <property type="match status" value="1"/>
</dbReference>
<feature type="non-terminal residue" evidence="1">
    <location>
        <position position="123"/>
    </location>
</feature>
<accession>A0A1B6L5F9</accession>
<evidence type="ECO:0000313" key="1">
    <source>
        <dbReference type="EMBL" id="JAT18963.1"/>
    </source>
</evidence>
<protein>
    <recommendedName>
        <fullName evidence="2">Endonuclease/exonuclease/phosphatase domain-containing protein</fullName>
    </recommendedName>
</protein>
<proteinExistence type="predicted"/>
<dbReference type="Gene3D" id="3.60.10.10">
    <property type="entry name" value="Endonuclease/exonuclease/phosphatase"/>
    <property type="match status" value="1"/>
</dbReference>
<sequence length="123" mass="14148">KKHPKDDNLSKHKTQRPNRVKILHQNVDRLANKIDKVNHLLSEETPDVVVLTEHGLKEDELKNTVLNGYKLITSFCRRNHLKGGVTIYAQNDIEPHVESTSTHLLTTELICELSMVKIKTKHK</sequence>
<dbReference type="AlphaFoldDB" id="A0A1B6L5F9"/>
<organism evidence="1">
    <name type="scientific">Graphocephala atropunctata</name>
    <dbReference type="NCBI Taxonomy" id="36148"/>
    <lineage>
        <taxon>Eukaryota</taxon>
        <taxon>Metazoa</taxon>
        <taxon>Ecdysozoa</taxon>
        <taxon>Arthropoda</taxon>
        <taxon>Hexapoda</taxon>
        <taxon>Insecta</taxon>
        <taxon>Pterygota</taxon>
        <taxon>Neoptera</taxon>
        <taxon>Paraneoptera</taxon>
        <taxon>Hemiptera</taxon>
        <taxon>Auchenorrhyncha</taxon>
        <taxon>Membracoidea</taxon>
        <taxon>Cicadellidae</taxon>
        <taxon>Cicadellinae</taxon>
        <taxon>Cicadellini</taxon>
        <taxon>Graphocephala</taxon>
    </lineage>
</organism>
<evidence type="ECO:0008006" key="2">
    <source>
        <dbReference type="Google" id="ProtNLM"/>
    </source>
</evidence>
<gene>
    <name evidence="1" type="ORF">g.4791</name>
</gene>
<name>A0A1B6L5F9_9HEMI</name>
<dbReference type="EMBL" id="GEBQ01021014">
    <property type="protein sequence ID" value="JAT18963.1"/>
    <property type="molecule type" value="Transcribed_RNA"/>
</dbReference>
<dbReference type="InterPro" id="IPR036691">
    <property type="entry name" value="Endo/exonu/phosph_ase_sf"/>
</dbReference>
<reference evidence="1" key="1">
    <citation type="submission" date="2015-11" db="EMBL/GenBank/DDBJ databases">
        <title>De novo transcriptome assembly of four potential Pierce s Disease insect vectors from Arizona vineyards.</title>
        <authorList>
            <person name="Tassone E.E."/>
        </authorList>
    </citation>
    <scope>NUCLEOTIDE SEQUENCE</scope>
</reference>